<comment type="caution">
    <text evidence="2">The sequence shown here is derived from an EMBL/GenBank/DDBJ whole genome shotgun (WGS) entry which is preliminary data.</text>
</comment>
<dbReference type="InterPro" id="IPR002156">
    <property type="entry name" value="RNaseH_domain"/>
</dbReference>
<dbReference type="CDD" id="cd06222">
    <property type="entry name" value="RNase_H_like"/>
    <property type="match status" value="1"/>
</dbReference>
<evidence type="ECO:0000259" key="1">
    <source>
        <dbReference type="Pfam" id="PF13456"/>
    </source>
</evidence>
<dbReference type="PANTHER" id="PTHR47074">
    <property type="entry name" value="BNAC02G40300D PROTEIN"/>
    <property type="match status" value="1"/>
</dbReference>
<name>A0AAD9TTD0_9ROSI</name>
<accession>A0AAD9TTD0</accession>
<reference evidence="2" key="1">
    <citation type="journal article" date="2023" name="Plant J.">
        <title>Genome sequences and population genomics provide insights into the demographic history, inbreeding, and mutation load of two 'living fossil' tree species of Dipteronia.</title>
        <authorList>
            <person name="Feng Y."/>
            <person name="Comes H.P."/>
            <person name="Chen J."/>
            <person name="Zhu S."/>
            <person name="Lu R."/>
            <person name="Zhang X."/>
            <person name="Li P."/>
            <person name="Qiu J."/>
            <person name="Olsen K.M."/>
            <person name="Qiu Y."/>
        </authorList>
    </citation>
    <scope>NUCLEOTIDE SEQUENCE</scope>
    <source>
        <strain evidence="2">KIB01</strain>
    </source>
</reference>
<keyword evidence="3" id="KW-1185">Reference proteome</keyword>
<dbReference type="InterPro" id="IPR052929">
    <property type="entry name" value="RNase_H-like_EbsB-rel"/>
</dbReference>
<evidence type="ECO:0000313" key="3">
    <source>
        <dbReference type="Proteomes" id="UP001280121"/>
    </source>
</evidence>
<dbReference type="Proteomes" id="UP001280121">
    <property type="component" value="Unassembled WGS sequence"/>
</dbReference>
<gene>
    <name evidence="2" type="ORF">Ddye_023141</name>
</gene>
<dbReference type="EMBL" id="JANJYI010000007">
    <property type="protein sequence ID" value="KAK2641378.1"/>
    <property type="molecule type" value="Genomic_DNA"/>
</dbReference>
<organism evidence="2 3">
    <name type="scientific">Dipteronia dyeriana</name>
    <dbReference type="NCBI Taxonomy" id="168575"/>
    <lineage>
        <taxon>Eukaryota</taxon>
        <taxon>Viridiplantae</taxon>
        <taxon>Streptophyta</taxon>
        <taxon>Embryophyta</taxon>
        <taxon>Tracheophyta</taxon>
        <taxon>Spermatophyta</taxon>
        <taxon>Magnoliopsida</taxon>
        <taxon>eudicotyledons</taxon>
        <taxon>Gunneridae</taxon>
        <taxon>Pentapetalae</taxon>
        <taxon>rosids</taxon>
        <taxon>malvids</taxon>
        <taxon>Sapindales</taxon>
        <taxon>Sapindaceae</taxon>
        <taxon>Hippocastanoideae</taxon>
        <taxon>Acereae</taxon>
        <taxon>Dipteronia</taxon>
    </lineage>
</organism>
<dbReference type="InterPro" id="IPR044730">
    <property type="entry name" value="RNase_H-like_dom_plant"/>
</dbReference>
<evidence type="ECO:0000313" key="2">
    <source>
        <dbReference type="EMBL" id="KAK2641378.1"/>
    </source>
</evidence>
<dbReference type="Pfam" id="PF13456">
    <property type="entry name" value="RVT_3"/>
    <property type="match status" value="1"/>
</dbReference>
<dbReference type="AlphaFoldDB" id="A0AAD9TTD0"/>
<dbReference type="PANTHER" id="PTHR47074:SF48">
    <property type="entry name" value="POLYNUCLEOTIDYL TRANSFERASE, RIBONUCLEASE H-LIKE SUPERFAMILY PROTEIN"/>
    <property type="match status" value="1"/>
</dbReference>
<feature type="domain" description="RNase H type-1" evidence="1">
    <location>
        <begin position="2"/>
        <end position="63"/>
    </location>
</feature>
<dbReference type="GO" id="GO:0003676">
    <property type="term" value="F:nucleic acid binding"/>
    <property type="evidence" value="ECO:0007669"/>
    <property type="project" value="InterPro"/>
</dbReference>
<dbReference type="GO" id="GO:0004523">
    <property type="term" value="F:RNA-DNA hybrid ribonuclease activity"/>
    <property type="evidence" value="ECO:0007669"/>
    <property type="project" value="InterPro"/>
</dbReference>
<protein>
    <recommendedName>
        <fullName evidence="1">RNase H type-1 domain-containing protein</fullName>
    </recommendedName>
</protein>
<sequence length="99" mass="10737">MGLVIRDHHGGVWAASAQRLHASFSPLIAEAMAILCGLDFASDTGLLPVILETDALGKANLVTHTLSRLALNNVEDMFWLEEYPLCVEIFVIGLSRSVC</sequence>
<proteinExistence type="predicted"/>